<sequence>MTSRRMSKGELRCQRYNSSDVAFKFLGALVMEIGYCHTAKSPDNDEFIRLVVTDALEAGSLEATLSTSFLSVSGVPLVCGKTIELFNFYLPLVYFSENTPSWILGANFKRKAYF</sequence>
<evidence type="ECO:0000313" key="1">
    <source>
        <dbReference type="EMBL" id="KZT03207.1"/>
    </source>
</evidence>
<reference evidence="1 2" key="1">
    <citation type="journal article" date="2016" name="Mol. Biol. Evol.">
        <title>Comparative Genomics of Early-Diverging Mushroom-Forming Fungi Provides Insights into the Origins of Lignocellulose Decay Capabilities.</title>
        <authorList>
            <person name="Nagy L.G."/>
            <person name="Riley R."/>
            <person name="Tritt A."/>
            <person name="Adam C."/>
            <person name="Daum C."/>
            <person name="Floudas D."/>
            <person name="Sun H."/>
            <person name="Yadav J.S."/>
            <person name="Pangilinan J."/>
            <person name="Larsson K.H."/>
            <person name="Matsuura K."/>
            <person name="Barry K."/>
            <person name="Labutti K."/>
            <person name="Kuo R."/>
            <person name="Ohm R.A."/>
            <person name="Bhattacharya S.S."/>
            <person name="Shirouzu T."/>
            <person name="Yoshinaga Y."/>
            <person name="Martin F.M."/>
            <person name="Grigoriev I.V."/>
            <person name="Hibbett D.S."/>
        </authorList>
    </citation>
    <scope>NUCLEOTIDE SEQUENCE [LARGE SCALE GENOMIC DNA]</scope>
    <source>
        <strain evidence="1 2">93-53</strain>
    </source>
</reference>
<name>A0A165CPZ0_9APHY</name>
<dbReference type="EMBL" id="KV427646">
    <property type="protein sequence ID" value="KZT03207.1"/>
    <property type="molecule type" value="Genomic_DNA"/>
</dbReference>
<protein>
    <submittedName>
        <fullName evidence="1">Uncharacterized protein</fullName>
    </submittedName>
</protein>
<dbReference type="Proteomes" id="UP000076871">
    <property type="component" value="Unassembled WGS sequence"/>
</dbReference>
<gene>
    <name evidence="1" type="ORF">LAESUDRAFT_377896</name>
</gene>
<accession>A0A165CPZ0</accession>
<proteinExistence type="predicted"/>
<evidence type="ECO:0000313" key="2">
    <source>
        <dbReference type="Proteomes" id="UP000076871"/>
    </source>
</evidence>
<dbReference type="AlphaFoldDB" id="A0A165CPZ0"/>
<dbReference type="InParanoid" id="A0A165CPZ0"/>
<dbReference type="RefSeq" id="XP_040760947.1">
    <property type="nucleotide sequence ID" value="XM_040902235.1"/>
</dbReference>
<keyword evidence="2" id="KW-1185">Reference proteome</keyword>
<dbReference type="OrthoDB" id="2789670at2759"/>
<dbReference type="GeneID" id="63819266"/>
<organism evidence="1 2">
    <name type="scientific">Laetiporus sulphureus 93-53</name>
    <dbReference type="NCBI Taxonomy" id="1314785"/>
    <lineage>
        <taxon>Eukaryota</taxon>
        <taxon>Fungi</taxon>
        <taxon>Dikarya</taxon>
        <taxon>Basidiomycota</taxon>
        <taxon>Agaricomycotina</taxon>
        <taxon>Agaricomycetes</taxon>
        <taxon>Polyporales</taxon>
        <taxon>Laetiporus</taxon>
    </lineage>
</organism>